<name>A0A0T9RNX9_9GAMM</name>
<gene>
    <name evidence="1" type="ORF">ERS008667_04229</name>
</gene>
<evidence type="ECO:0000313" key="1">
    <source>
        <dbReference type="EMBL" id="CNI74452.1"/>
    </source>
</evidence>
<reference evidence="1 2" key="1">
    <citation type="submission" date="2015-03" db="EMBL/GenBank/DDBJ databases">
        <authorList>
            <person name="Murphy D."/>
        </authorList>
    </citation>
    <scope>NUCLEOTIDE SEQUENCE [LARGE SCALE GENOMIC DNA]</scope>
    <source>
        <strain evidence="1 2">Y233</strain>
    </source>
</reference>
<accession>A0A0T9RNX9</accession>
<proteinExistence type="predicted"/>
<evidence type="ECO:0000313" key="2">
    <source>
        <dbReference type="Proteomes" id="UP000038204"/>
    </source>
</evidence>
<sequence>MDSDNIFSIPIYVGCREIKRTDVNHYIIYHYKSIINCNLFSVARDRL</sequence>
<protein>
    <submittedName>
        <fullName evidence="1">Uncharacterized protein</fullName>
    </submittedName>
</protein>
<dbReference type="EMBL" id="CQBK01000060">
    <property type="protein sequence ID" value="CNI74452.1"/>
    <property type="molecule type" value="Genomic_DNA"/>
</dbReference>
<organism evidence="1 2">
    <name type="scientific">Yersinia similis</name>
    <dbReference type="NCBI Taxonomy" id="367190"/>
    <lineage>
        <taxon>Bacteria</taxon>
        <taxon>Pseudomonadati</taxon>
        <taxon>Pseudomonadota</taxon>
        <taxon>Gammaproteobacteria</taxon>
        <taxon>Enterobacterales</taxon>
        <taxon>Yersiniaceae</taxon>
        <taxon>Yersinia</taxon>
    </lineage>
</organism>
<dbReference type="AlphaFoldDB" id="A0A0T9RNX9"/>
<dbReference type="Proteomes" id="UP000038204">
    <property type="component" value="Unassembled WGS sequence"/>
</dbReference>